<evidence type="ECO:0000256" key="1">
    <source>
        <dbReference type="SAM" id="SignalP"/>
    </source>
</evidence>
<dbReference type="InterPro" id="IPR006626">
    <property type="entry name" value="PbH1"/>
</dbReference>
<feature type="chain" id="PRO_5045103790" description="F5/8 type C domain-containing protein" evidence="1">
    <location>
        <begin position="35"/>
        <end position="777"/>
    </location>
</feature>
<accession>A0ABW3HVD7</accession>
<dbReference type="InterPro" id="IPR008979">
    <property type="entry name" value="Galactose-bd-like_sf"/>
</dbReference>
<dbReference type="InterPro" id="IPR012334">
    <property type="entry name" value="Pectin_lyas_fold"/>
</dbReference>
<dbReference type="Proteomes" id="UP001596989">
    <property type="component" value="Unassembled WGS sequence"/>
</dbReference>
<dbReference type="RefSeq" id="WP_377567107.1">
    <property type="nucleotide sequence ID" value="NZ_JBHTJZ010000036.1"/>
</dbReference>
<dbReference type="Gene3D" id="2.60.120.260">
    <property type="entry name" value="Galactose-binding domain-like"/>
    <property type="match status" value="1"/>
</dbReference>
<proteinExistence type="predicted"/>
<evidence type="ECO:0008006" key="4">
    <source>
        <dbReference type="Google" id="ProtNLM"/>
    </source>
</evidence>
<dbReference type="SUPFAM" id="SSF49785">
    <property type="entry name" value="Galactose-binding domain-like"/>
    <property type="match status" value="1"/>
</dbReference>
<keyword evidence="1" id="KW-0732">Signal</keyword>
<reference evidence="3" key="1">
    <citation type="journal article" date="2019" name="Int. J. Syst. Evol. Microbiol.">
        <title>The Global Catalogue of Microorganisms (GCM) 10K type strain sequencing project: providing services to taxonomists for standard genome sequencing and annotation.</title>
        <authorList>
            <consortium name="The Broad Institute Genomics Platform"/>
            <consortium name="The Broad Institute Genome Sequencing Center for Infectious Disease"/>
            <person name="Wu L."/>
            <person name="Ma J."/>
        </authorList>
    </citation>
    <scope>NUCLEOTIDE SEQUENCE [LARGE SCALE GENOMIC DNA]</scope>
    <source>
        <strain evidence="3">CCUG 59129</strain>
    </source>
</reference>
<evidence type="ECO:0000313" key="3">
    <source>
        <dbReference type="Proteomes" id="UP001596989"/>
    </source>
</evidence>
<dbReference type="InterPro" id="IPR011050">
    <property type="entry name" value="Pectin_lyase_fold/virulence"/>
</dbReference>
<protein>
    <recommendedName>
        <fullName evidence="4">F5/8 type C domain-containing protein</fullName>
    </recommendedName>
</protein>
<dbReference type="Gene3D" id="2.160.20.10">
    <property type="entry name" value="Single-stranded right-handed beta-helix, Pectin lyase-like"/>
    <property type="match status" value="1"/>
</dbReference>
<name>A0ABW3HVD7_9BACL</name>
<dbReference type="SUPFAM" id="SSF51126">
    <property type="entry name" value="Pectin lyase-like"/>
    <property type="match status" value="1"/>
</dbReference>
<comment type="caution">
    <text evidence="2">The sequence shown here is derived from an EMBL/GenBank/DDBJ whole genome shotgun (WGS) entry which is preliminary data.</text>
</comment>
<gene>
    <name evidence="2" type="ORF">ACFQ2I_19210</name>
</gene>
<dbReference type="SMART" id="SM00710">
    <property type="entry name" value="PbH1"/>
    <property type="match status" value="7"/>
</dbReference>
<dbReference type="EMBL" id="JBHTJZ010000036">
    <property type="protein sequence ID" value="MFD0961486.1"/>
    <property type="molecule type" value="Genomic_DNA"/>
</dbReference>
<sequence>MNNALQRNNRITLRSILLVCMTLCLMSSPWGSLAPEQAYAAGGTTYYFSTSGDDSNDGLTEATPKQTLGAAVALAVDSGSGEGNILKFKRGDAWNIPLGNVDLSGLSGTAAKPIVWDAYGAGPRPVISNLDLLNDAGWENVAGTYQWRHAISGYTDAYRLYVNDVPKLRQPTSAHVNTPDEWAMTSTYVYVNTGSDTVAPTNVEVHPVPPAGSVPVLVMNDTHHVQVSSIDFRGGSSWLAIEVHAPGSNISFDNISVTKLTKYGISVHNLDTAAPSAIVENISVTNSFFDKVWADHMTVADTMEYGDGIRYMHAVDGGVIKDNRIINFGHSAISLTGYEPTMPGVHNILVDRNDVSGGDAGYSRTIDVIGIPGKTTNNTIRRNYMHDYTTTSHVQGSYNHYYSNIFAGVKDTEVIPHSHQPYAADMNTWYLGSAGQYMEARNNRFINNTISESEQASMVIGTASGATGTDIVDGNVISNNIMTNWHESYVGDIALNVWQSTGNLDVNNNNFWDGSATRPSVKFKNDTADSKTASELNATCASCADNTQLDPLFVDAANRDFRLTAGSPSALREGAKVTDVTYYGTDFVDFFGNPGDPSKPSMGAVQYSGMSLANVSTGVAPTFGIPGGSYPGTVTNPVYLTDGSTVSGTSVVGNTGYPIAYIQLDLGSYKDVSMFKMFFQASSHLYTYKDLAIQVSETADFYDAFTIYNNDEDNSIGLGYGEDEEFIATPKGTTIMMAPKKARYIRFWVGGYESGDGATSPLTYIKELEVYGTNPTP</sequence>
<keyword evidence="3" id="KW-1185">Reference proteome</keyword>
<organism evidence="2 3">
    <name type="scientific">Paenibacillus chungangensis</name>
    <dbReference type="NCBI Taxonomy" id="696535"/>
    <lineage>
        <taxon>Bacteria</taxon>
        <taxon>Bacillati</taxon>
        <taxon>Bacillota</taxon>
        <taxon>Bacilli</taxon>
        <taxon>Bacillales</taxon>
        <taxon>Paenibacillaceae</taxon>
        <taxon>Paenibacillus</taxon>
    </lineage>
</organism>
<evidence type="ECO:0000313" key="2">
    <source>
        <dbReference type="EMBL" id="MFD0961486.1"/>
    </source>
</evidence>
<feature type="signal peptide" evidence="1">
    <location>
        <begin position="1"/>
        <end position="34"/>
    </location>
</feature>